<evidence type="ECO:0000313" key="10">
    <source>
        <dbReference type="EMBL" id="GAA95205.1"/>
    </source>
</evidence>
<dbReference type="GO" id="GO:0030943">
    <property type="term" value="F:mitochondrion targeting sequence binding"/>
    <property type="evidence" value="ECO:0007669"/>
    <property type="project" value="TreeGrafter"/>
</dbReference>
<dbReference type="FunCoup" id="G7DX95">
    <property type="interactions" value="307"/>
</dbReference>
<evidence type="ECO:0000256" key="8">
    <source>
        <dbReference type="ARBA" id="ARBA00023136"/>
    </source>
</evidence>
<dbReference type="InParanoid" id="G7DX95"/>
<evidence type="ECO:0000256" key="2">
    <source>
        <dbReference type="ARBA" id="ARBA00008444"/>
    </source>
</evidence>
<comment type="similarity">
    <text evidence="2 9">Belongs to the Tim17/Tim22/Tim23 family.</text>
</comment>
<evidence type="ECO:0000256" key="5">
    <source>
        <dbReference type="ARBA" id="ARBA00022792"/>
    </source>
</evidence>
<organism evidence="10 11">
    <name type="scientific">Mixia osmundae (strain CBS 9802 / IAM 14324 / JCM 22182 / KY 12970)</name>
    <dbReference type="NCBI Taxonomy" id="764103"/>
    <lineage>
        <taxon>Eukaryota</taxon>
        <taxon>Fungi</taxon>
        <taxon>Dikarya</taxon>
        <taxon>Basidiomycota</taxon>
        <taxon>Pucciniomycotina</taxon>
        <taxon>Mixiomycetes</taxon>
        <taxon>Mixiales</taxon>
        <taxon>Mixiaceae</taxon>
        <taxon>Mixia</taxon>
    </lineage>
</organism>
<dbReference type="GO" id="GO:0042721">
    <property type="term" value="C:TIM22 mitochondrial import inner membrane insertion complex"/>
    <property type="evidence" value="ECO:0007669"/>
    <property type="project" value="UniProtKB-UniRule"/>
</dbReference>
<comment type="subunit">
    <text evidence="9">Component of the TIM22 complex.</text>
</comment>
<evidence type="ECO:0000256" key="9">
    <source>
        <dbReference type="RuleBase" id="RU367038"/>
    </source>
</evidence>
<keyword evidence="8 9" id="KW-0472">Membrane</keyword>
<evidence type="ECO:0000256" key="3">
    <source>
        <dbReference type="ARBA" id="ARBA00020722"/>
    </source>
</evidence>
<dbReference type="HOGENOM" id="CLU_091077_1_0_1"/>
<dbReference type="GO" id="GO:0045039">
    <property type="term" value="P:protein insertion into mitochondrial inner membrane"/>
    <property type="evidence" value="ECO:0007669"/>
    <property type="project" value="UniProtKB-UniRule"/>
</dbReference>
<dbReference type="eggNOG" id="KOG3225">
    <property type="taxonomic scope" value="Eukaryota"/>
</dbReference>
<accession>G7DX95</accession>
<name>G7DX95_MIXOS</name>
<keyword evidence="11" id="KW-1185">Reference proteome</keyword>
<dbReference type="EMBL" id="BABT02000059">
    <property type="protein sequence ID" value="GAA95205.1"/>
    <property type="molecule type" value="Genomic_DNA"/>
</dbReference>
<comment type="function">
    <text evidence="9">Essential core component of the TIM22 complex, a complex that mediates the import and insertion of multi-pass transmembrane proteins into the mitochondrial inner membrane. In the TIM22 complex, it constitutes the voltage-activated and signal-gated channel. Forms a twin-pore translocase that uses the membrane potential as external driving force in 2 voltage-dependent steps.</text>
</comment>
<evidence type="ECO:0000313" key="11">
    <source>
        <dbReference type="Proteomes" id="UP000009131"/>
    </source>
</evidence>
<keyword evidence="5 9" id="KW-0999">Mitochondrion inner membrane</keyword>
<reference evidence="10 11" key="1">
    <citation type="journal article" date="2011" name="J. Gen. Appl. Microbiol.">
        <title>Draft genome sequencing of the enigmatic basidiomycete Mixia osmundae.</title>
        <authorList>
            <person name="Nishida H."/>
            <person name="Nagatsuka Y."/>
            <person name="Sugiyama J."/>
        </authorList>
    </citation>
    <scope>NUCLEOTIDE SEQUENCE [LARGE SCALE GENOMIC DNA]</scope>
    <source>
        <strain evidence="11">CBS 9802 / IAM 14324 / JCM 22182 / KY 12970</strain>
    </source>
</reference>
<keyword evidence="9" id="KW-0653">Protein transport</keyword>
<evidence type="ECO:0000256" key="7">
    <source>
        <dbReference type="ARBA" id="ARBA00023128"/>
    </source>
</evidence>
<evidence type="ECO:0000256" key="1">
    <source>
        <dbReference type="ARBA" id="ARBA00004448"/>
    </source>
</evidence>
<dbReference type="Proteomes" id="UP000009131">
    <property type="component" value="Unassembled WGS sequence"/>
</dbReference>
<dbReference type="Pfam" id="PF02466">
    <property type="entry name" value="Tim17"/>
    <property type="match status" value="1"/>
</dbReference>
<protein>
    <recommendedName>
        <fullName evidence="3 9">Mitochondrial import inner membrane translocase subunit TIM22</fullName>
    </recommendedName>
</protein>
<keyword evidence="4 9" id="KW-0812">Transmembrane</keyword>
<reference evidence="10 11" key="2">
    <citation type="journal article" date="2012" name="Open Biol.">
        <title>Characteristics of nucleosomes and linker DNA regions on the genome of the basidiomycete Mixia osmundae revealed by mono- and dinucleosome mapping.</title>
        <authorList>
            <person name="Nishida H."/>
            <person name="Kondo S."/>
            <person name="Matsumoto T."/>
            <person name="Suzuki Y."/>
            <person name="Yoshikawa H."/>
            <person name="Taylor T.D."/>
            <person name="Sugiyama J."/>
        </authorList>
    </citation>
    <scope>NUCLEOTIDE SEQUENCE [LARGE SCALE GENOMIC DNA]</scope>
    <source>
        <strain evidence="11">CBS 9802 / IAM 14324 / JCM 22182 / KY 12970</strain>
    </source>
</reference>
<dbReference type="AlphaFoldDB" id="G7DX95"/>
<dbReference type="OrthoDB" id="75343at2759"/>
<feature type="transmembrane region" description="Helical" evidence="9">
    <location>
        <begin position="155"/>
        <end position="175"/>
    </location>
</feature>
<comment type="subcellular location">
    <subcellularLocation>
        <location evidence="1 9">Mitochondrion inner membrane</location>
        <topology evidence="1 9">Multi-pass membrane protein</topology>
    </subcellularLocation>
</comment>
<evidence type="ECO:0000256" key="6">
    <source>
        <dbReference type="ARBA" id="ARBA00022989"/>
    </source>
</evidence>
<dbReference type="InterPro" id="IPR039175">
    <property type="entry name" value="TIM22"/>
</dbReference>
<sequence>MQGSSPLLPPYIIPETWGTPTPEEVAQFKQMKRIERIFSQAPESALFKAGMSGVVGGGLGAFLSLVSVSFAYEDPFRTNPNIRPDMSTMKKTGVMFADMGKGMYRQGKTWGRIGFLFAGAESIVEGYRAKHDPWNPFFGGLITGSIISRKSGLRAASLSGLGFGLFGAAIEHFFIEREKPDDP</sequence>
<comment type="caution">
    <text evidence="10">The sequence shown here is derived from an EMBL/GenBank/DDBJ whole genome shotgun (WGS) entry which is preliminary data.</text>
</comment>
<keyword evidence="9" id="KW-0813">Transport</keyword>
<keyword evidence="9" id="KW-0811">Translocation</keyword>
<dbReference type="PANTHER" id="PTHR14110:SF0">
    <property type="entry name" value="MITOCHONDRIAL IMPORT INNER MEMBRANE TRANSLOCASE SUBUNIT TIM22"/>
    <property type="match status" value="1"/>
</dbReference>
<dbReference type="PANTHER" id="PTHR14110">
    <property type="entry name" value="MITOCHONDRIAL IMPORT INNER MEMBRANE TRANSLOCASE SUBUNIT TIM22"/>
    <property type="match status" value="1"/>
</dbReference>
<proteinExistence type="inferred from homology"/>
<keyword evidence="6 9" id="KW-1133">Transmembrane helix</keyword>
<gene>
    <name evidence="10" type="primary">Mo01861</name>
    <name evidence="10" type="ORF">E5Q_01861</name>
</gene>
<evidence type="ECO:0000256" key="4">
    <source>
        <dbReference type="ARBA" id="ARBA00022692"/>
    </source>
</evidence>
<dbReference type="GO" id="GO:0008320">
    <property type="term" value="F:protein transmembrane transporter activity"/>
    <property type="evidence" value="ECO:0007669"/>
    <property type="project" value="UniProtKB-UniRule"/>
</dbReference>
<dbReference type="STRING" id="764103.G7DX95"/>
<keyword evidence="7 9" id="KW-0496">Mitochondrion</keyword>
<feature type="transmembrane region" description="Helical" evidence="9">
    <location>
        <begin position="49"/>
        <end position="72"/>
    </location>
</feature>